<dbReference type="InterPro" id="IPR006108">
    <property type="entry name" value="3HC_DH_C"/>
</dbReference>
<evidence type="ECO:0000256" key="7">
    <source>
        <dbReference type="ARBA" id="ARBA00023002"/>
    </source>
</evidence>
<dbReference type="InterPro" id="IPR008927">
    <property type="entry name" value="6-PGluconate_DH-like_C_sf"/>
</dbReference>
<keyword evidence="11" id="KW-0511">Multifunctional enzyme</keyword>
<dbReference type="EC" id="4.2.1.17" evidence="4"/>
<dbReference type="FunFam" id="3.40.50.720:FF:000009">
    <property type="entry name" value="Fatty oxidation complex, alpha subunit"/>
    <property type="match status" value="1"/>
</dbReference>
<dbReference type="GO" id="GO:0016509">
    <property type="term" value="F:long-chain (3S)-3-hydroxyacyl-CoA dehydrogenase (NAD+) activity"/>
    <property type="evidence" value="ECO:0007669"/>
    <property type="project" value="TreeGrafter"/>
</dbReference>
<dbReference type="InterPro" id="IPR036291">
    <property type="entry name" value="NAD(P)-bd_dom_sf"/>
</dbReference>
<keyword evidence="8" id="KW-0520">NAD</keyword>
<reference evidence="16 17" key="1">
    <citation type="journal article" date="2005" name="Nucleic Acids Res.">
        <title>Genomic blueprint of Hahella chejuensis, a marine microbe producing an algicidal agent.</title>
        <authorList>
            <person name="Jeong H."/>
            <person name="Yim J.H."/>
            <person name="Lee C."/>
            <person name="Choi S.-H."/>
            <person name="Park Y.K."/>
            <person name="Yoon S.H."/>
            <person name="Hur C.-G."/>
            <person name="Kang H.-Y."/>
            <person name="Kim D."/>
            <person name="Lee H.H."/>
            <person name="Park K.H."/>
            <person name="Park S.-H."/>
            <person name="Park H.-S."/>
            <person name="Lee H.K."/>
            <person name="Oh T.K."/>
            <person name="Kim J.F."/>
        </authorList>
    </citation>
    <scope>NUCLEOTIDE SEQUENCE [LARGE SCALE GENOMIC DNA]</scope>
    <source>
        <strain evidence="16 17">KCTC 2396</strain>
    </source>
</reference>
<dbReference type="EMBL" id="CP000155">
    <property type="protein sequence ID" value="ABC30158.1"/>
    <property type="molecule type" value="Genomic_DNA"/>
</dbReference>
<evidence type="ECO:0000259" key="15">
    <source>
        <dbReference type="Pfam" id="PF02737"/>
    </source>
</evidence>
<dbReference type="PROSITE" id="PS00067">
    <property type="entry name" value="3HCDH"/>
    <property type="match status" value="1"/>
</dbReference>
<dbReference type="HOGENOM" id="CLU_009834_16_2_6"/>
<dbReference type="InterPro" id="IPR029045">
    <property type="entry name" value="ClpP/crotonase-like_dom_sf"/>
</dbReference>
<keyword evidence="7" id="KW-0560">Oxidoreductase</keyword>
<dbReference type="STRING" id="349521.HCH_03409"/>
<evidence type="ECO:0000256" key="3">
    <source>
        <dbReference type="ARBA" id="ARBA00008750"/>
    </source>
</evidence>
<proteinExistence type="inferred from homology"/>
<organism evidence="16 17">
    <name type="scientific">Hahella chejuensis (strain KCTC 2396)</name>
    <dbReference type="NCBI Taxonomy" id="349521"/>
    <lineage>
        <taxon>Bacteria</taxon>
        <taxon>Pseudomonadati</taxon>
        <taxon>Pseudomonadota</taxon>
        <taxon>Gammaproteobacteria</taxon>
        <taxon>Oceanospirillales</taxon>
        <taxon>Hahellaceae</taxon>
        <taxon>Hahella</taxon>
    </lineage>
</organism>
<dbReference type="SUPFAM" id="SSF48179">
    <property type="entry name" value="6-phosphogluconate dehydrogenase C-terminal domain-like"/>
    <property type="match status" value="2"/>
</dbReference>
<evidence type="ECO:0000313" key="16">
    <source>
        <dbReference type="EMBL" id="ABC30158.1"/>
    </source>
</evidence>
<evidence type="ECO:0000256" key="6">
    <source>
        <dbReference type="ARBA" id="ARBA00022963"/>
    </source>
</evidence>
<dbReference type="GO" id="GO:0004300">
    <property type="term" value="F:enoyl-CoA hydratase activity"/>
    <property type="evidence" value="ECO:0007669"/>
    <property type="project" value="UniProtKB-EC"/>
</dbReference>
<evidence type="ECO:0000256" key="5">
    <source>
        <dbReference type="ARBA" id="ARBA00022832"/>
    </source>
</evidence>
<dbReference type="SUPFAM" id="SSF52096">
    <property type="entry name" value="ClpP/crotonase"/>
    <property type="match status" value="1"/>
</dbReference>
<keyword evidence="5" id="KW-0276">Fatty acid metabolism</keyword>
<evidence type="ECO:0000256" key="1">
    <source>
        <dbReference type="ARBA" id="ARBA00005005"/>
    </source>
</evidence>
<feature type="region of interest" description="Disordered" evidence="13">
    <location>
        <begin position="587"/>
        <end position="607"/>
    </location>
</feature>
<dbReference type="AlphaFoldDB" id="Q2SGR6"/>
<protein>
    <recommendedName>
        <fullName evidence="4">enoyl-CoA hydratase</fullName>
        <ecNumber evidence="4">4.2.1.17</ecNumber>
    </recommendedName>
</protein>
<dbReference type="CDD" id="cd06558">
    <property type="entry name" value="crotonase-like"/>
    <property type="match status" value="1"/>
</dbReference>
<evidence type="ECO:0000313" key="17">
    <source>
        <dbReference type="Proteomes" id="UP000000238"/>
    </source>
</evidence>
<evidence type="ECO:0000259" key="14">
    <source>
        <dbReference type="Pfam" id="PF00725"/>
    </source>
</evidence>
<dbReference type="RefSeq" id="WP_011397226.1">
    <property type="nucleotide sequence ID" value="NC_007645.1"/>
</dbReference>
<dbReference type="Pfam" id="PF00378">
    <property type="entry name" value="ECH_1"/>
    <property type="match status" value="1"/>
</dbReference>
<dbReference type="UniPathway" id="UPA00659"/>
<dbReference type="eggNOG" id="COG1250">
    <property type="taxonomic scope" value="Bacteria"/>
</dbReference>
<keyword evidence="9" id="KW-0443">Lipid metabolism</keyword>
<evidence type="ECO:0000256" key="8">
    <source>
        <dbReference type="ARBA" id="ARBA00023027"/>
    </source>
</evidence>
<evidence type="ECO:0000256" key="4">
    <source>
        <dbReference type="ARBA" id="ARBA00012076"/>
    </source>
</evidence>
<dbReference type="Pfam" id="PF00725">
    <property type="entry name" value="3HCDH"/>
    <property type="match status" value="1"/>
</dbReference>
<dbReference type="Gene3D" id="3.90.226.10">
    <property type="entry name" value="2-enoyl-CoA Hydratase, Chain A, domain 1"/>
    <property type="match status" value="1"/>
</dbReference>
<evidence type="ECO:0000256" key="13">
    <source>
        <dbReference type="SAM" id="MobiDB-lite"/>
    </source>
</evidence>
<evidence type="ECO:0000256" key="10">
    <source>
        <dbReference type="ARBA" id="ARBA00023239"/>
    </source>
</evidence>
<dbReference type="SUPFAM" id="SSF51735">
    <property type="entry name" value="NAD(P)-binding Rossmann-fold domains"/>
    <property type="match status" value="1"/>
</dbReference>
<dbReference type="InterPro" id="IPR050136">
    <property type="entry name" value="FA_oxidation_alpha_subunit"/>
</dbReference>
<evidence type="ECO:0000256" key="12">
    <source>
        <dbReference type="ARBA" id="ARBA00049556"/>
    </source>
</evidence>
<accession>Q2SGR6</accession>
<comment type="catalytic activity">
    <reaction evidence="12">
        <text>a (3S)-3-hydroxyacyl-CoA + NAD(+) = a 3-oxoacyl-CoA + NADH + H(+)</text>
        <dbReference type="Rhea" id="RHEA:22432"/>
        <dbReference type="ChEBI" id="CHEBI:15378"/>
        <dbReference type="ChEBI" id="CHEBI:57318"/>
        <dbReference type="ChEBI" id="CHEBI:57540"/>
        <dbReference type="ChEBI" id="CHEBI:57945"/>
        <dbReference type="ChEBI" id="CHEBI:90726"/>
        <dbReference type="EC" id="1.1.1.35"/>
    </reaction>
</comment>
<dbReference type="KEGG" id="hch:HCH_03409"/>
<dbReference type="eggNOG" id="COG1024">
    <property type="taxonomic scope" value="Bacteria"/>
</dbReference>
<name>Q2SGR6_HAHCH</name>
<dbReference type="Proteomes" id="UP000000238">
    <property type="component" value="Chromosome"/>
</dbReference>
<comment type="similarity">
    <text evidence="3">In the N-terminal section; belongs to the enoyl-CoA hydratase/isomerase family.</text>
</comment>
<gene>
    <name evidence="16" type="ordered locus">HCH_03409</name>
</gene>
<comment type="pathway">
    <text evidence="1">Lipid metabolism; fatty acid beta-oxidation.</text>
</comment>
<keyword evidence="10" id="KW-0456">Lyase</keyword>
<feature type="domain" description="3-hydroxyacyl-CoA dehydrogenase NAD binding" evidence="15">
    <location>
        <begin position="323"/>
        <end position="496"/>
    </location>
</feature>
<dbReference type="PANTHER" id="PTHR43612:SF3">
    <property type="entry name" value="TRIFUNCTIONAL ENZYME SUBUNIT ALPHA, MITOCHONDRIAL"/>
    <property type="match status" value="1"/>
</dbReference>
<dbReference type="Gene3D" id="3.40.50.720">
    <property type="entry name" value="NAD(P)-binding Rossmann-like Domain"/>
    <property type="match status" value="1"/>
</dbReference>
<keyword evidence="17" id="KW-1185">Reference proteome</keyword>
<dbReference type="Pfam" id="PF02737">
    <property type="entry name" value="3HCDH_N"/>
    <property type="match status" value="1"/>
</dbReference>
<evidence type="ECO:0000256" key="2">
    <source>
        <dbReference type="ARBA" id="ARBA00007005"/>
    </source>
</evidence>
<dbReference type="InterPro" id="IPR001753">
    <property type="entry name" value="Enoyl-CoA_hydra/iso"/>
</dbReference>
<keyword evidence="6" id="KW-0442">Lipid degradation</keyword>
<dbReference type="InterPro" id="IPR006176">
    <property type="entry name" value="3-OHacyl-CoA_DH_NAD-bd"/>
</dbReference>
<dbReference type="InterPro" id="IPR006180">
    <property type="entry name" value="3-OHacyl-CoA_DH_CS"/>
</dbReference>
<feature type="compositionally biased region" description="Basic and acidic residues" evidence="13">
    <location>
        <begin position="590"/>
        <end position="607"/>
    </location>
</feature>
<comment type="similarity">
    <text evidence="2">In the central section; belongs to the 3-hydroxyacyl-CoA dehydrogenase family.</text>
</comment>
<evidence type="ECO:0000256" key="9">
    <source>
        <dbReference type="ARBA" id="ARBA00023098"/>
    </source>
</evidence>
<evidence type="ECO:0000256" key="11">
    <source>
        <dbReference type="ARBA" id="ARBA00023268"/>
    </source>
</evidence>
<dbReference type="OrthoDB" id="5389341at2"/>
<dbReference type="GO" id="GO:0006635">
    <property type="term" value="P:fatty acid beta-oxidation"/>
    <property type="evidence" value="ECO:0007669"/>
    <property type="project" value="UniProtKB-UniPathway"/>
</dbReference>
<dbReference type="PANTHER" id="PTHR43612">
    <property type="entry name" value="TRIFUNCTIONAL ENZYME SUBUNIT ALPHA"/>
    <property type="match status" value="1"/>
</dbReference>
<feature type="domain" description="3-hydroxyacyl-CoA dehydrogenase C-terminal" evidence="14">
    <location>
        <begin position="500"/>
        <end position="591"/>
    </location>
</feature>
<dbReference type="GO" id="GO:0070403">
    <property type="term" value="F:NAD+ binding"/>
    <property type="evidence" value="ECO:0007669"/>
    <property type="project" value="InterPro"/>
</dbReference>
<sequence length="712" mass="78917">MEQTQEAHPIVELERSAFMHWSLQRDTDNILWLRLDQKDASANLLGTEVLGELTRIVDMLEQQPSNSGAPSALAFISDKDAGFIAGADINMIEQLQDLERPVDRLLSIQQIFNRIEALPYPTVAAIHGYCLGGGLELALACRFRIATADAKLGFPEVKLGLHPGWGGAVRLPRLIGVTDAMDMILGGKPVSGERAHELGLVDHIAPRRQFANAALAIVRDNPKPHEPSLGGKILNASLLSGPVASELQRRLRKRADRSHYPAPYAVVELWDHHSRDTDKMLHKEAESFVAMSRTPASQNLRRIFLLQQEMKAQGRNARDTIQHVHIIGAGAMGGGIAAWCALKGLRVTLQDQNPESLAEAYKHANGLFRDKLGDKRLAMVARDRLTPDPEGVGLAWADLVLEAIPEKLEAKRQLYQEIEPRMKSDATLASNTSSIPIDELARGLAHPERLVGLHFFNPVEKMLLVEVIKGDKTSQQTLDRAMAFAALIKRVPTPVNSAPGFFVNRVLTPYLLEAMIMFDEGVPAETLDAAAEEFGMAMGPAETVDLVGLDICLDVAEHMSGLIRGDAPAMFKNWVSKERLGRKTGQGFYEYKDGEPQKTKVSRPDDQEMEALRQRMIYRMLNEAVACLREKVIEQKDHGDLAMVLGAGFAPFRGGPFRYIQACGPTQIKRMLTLMAQDYGDRFTPDRGWEMPALIADEERGHKQDRDSQTEL</sequence>
<dbReference type="Gene3D" id="1.10.1040.50">
    <property type="match status" value="1"/>
</dbReference>